<dbReference type="STRING" id="2074.BG845_03746"/>
<evidence type="ECO:0000313" key="3">
    <source>
        <dbReference type="EMBL" id="OSY38874.1"/>
    </source>
</evidence>
<dbReference type="OrthoDB" id="5244221at2"/>
<dbReference type="InterPro" id="IPR016566">
    <property type="entry name" value="UCP010219"/>
</dbReference>
<dbReference type="AlphaFoldDB" id="A0A1Y2MUK3"/>
<evidence type="ECO:0000256" key="1">
    <source>
        <dbReference type="SAM" id="MobiDB-lite"/>
    </source>
</evidence>
<name>A0A1Y2MUK3_PSEAH</name>
<dbReference type="EMBL" id="MIGB01000020">
    <property type="protein sequence ID" value="OSY38874.1"/>
    <property type="molecule type" value="Genomic_DNA"/>
</dbReference>
<evidence type="ECO:0008006" key="5">
    <source>
        <dbReference type="Google" id="ProtNLM"/>
    </source>
</evidence>
<organism evidence="3 4">
    <name type="scientific">Pseudonocardia autotrophica</name>
    <name type="common">Amycolata autotrophica</name>
    <name type="synonym">Nocardia autotrophica</name>
    <dbReference type="NCBI Taxonomy" id="2074"/>
    <lineage>
        <taxon>Bacteria</taxon>
        <taxon>Bacillati</taxon>
        <taxon>Actinomycetota</taxon>
        <taxon>Actinomycetes</taxon>
        <taxon>Pseudonocardiales</taxon>
        <taxon>Pseudonocardiaceae</taxon>
        <taxon>Pseudonocardia</taxon>
    </lineage>
</organism>
<dbReference type="Pfam" id="PF11361">
    <property type="entry name" value="DUF3159"/>
    <property type="match status" value="1"/>
</dbReference>
<feature type="transmembrane region" description="Helical" evidence="2">
    <location>
        <begin position="121"/>
        <end position="142"/>
    </location>
</feature>
<comment type="caution">
    <text evidence="3">The sequence shown here is derived from an EMBL/GenBank/DDBJ whole genome shotgun (WGS) entry which is preliminary data.</text>
</comment>
<keyword evidence="4" id="KW-1185">Reference proteome</keyword>
<evidence type="ECO:0000313" key="4">
    <source>
        <dbReference type="Proteomes" id="UP000194360"/>
    </source>
</evidence>
<reference evidence="3 4" key="1">
    <citation type="submission" date="2016-09" db="EMBL/GenBank/DDBJ databases">
        <title>Pseudonocardia autotrophica DSM535, a candidate organism with high potential of specific P450 cytochromes.</title>
        <authorList>
            <person name="Grumaz C."/>
            <person name="Vainshtein Y."/>
            <person name="Kirstahler P."/>
            <person name="Sohn K."/>
        </authorList>
    </citation>
    <scope>NUCLEOTIDE SEQUENCE [LARGE SCALE GENOMIC DNA]</scope>
    <source>
        <strain evidence="3 4">DSM 535</strain>
    </source>
</reference>
<feature type="region of interest" description="Disordered" evidence="1">
    <location>
        <begin position="1"/>
        <end position="32"/>
    </location>
</feature>
<feature type="transmembrane region" description="Helical" evidence="2">
    <location>
        <begin position="199"/>
        <end position="224"/>
    </location>
</feature>
<sequence>MSMTERQDGTREDDEATTGPLPVVGKSGKAGASKDPAEMTLLEHMGGPMGFVYSAIPVAVFVTANAFLSLSLTIGIAVGSGLALFGYRLLRGERFAQAVGSLLGVALASALVAVTGSARDFFAIGIWASLAGFVLTLGTVLARRPVTGVVWNLVHGGTHDWRADRPTLRAHDLATLAAALVLGSRFAIQQWLYVTESTAGLGIARVLMGTPLTIVAALVVVWAFRRSTKRLIPAGR</sequence>
<evidence type="ECO:0000256" key="2">
    <source>
        <dbReference type="SAM" id="Phobius"/>
    </source>
</evidence>
<accession>A0A1Y2MUK3</accession>
<keyword evidence="2" id="KW-1133">Transmembrane helix</keyword>
<feature type="compositionally biased region" description="Basic and acidic residues" evidence="1">
    <location>
        <begin position="1"/>
        <end position="10"/>
    </location>
</feature>
<protein>
    <recommendedName>
        <fullName evidence="5">Intracellular septation protein A</fullName>
    </recommendedName>
</protein>
<feature type="transmembrane region" description="Helical" evidence="2">
    <location>
        <begin position="95"/>
        <end position="115"/>
    </location>
</feature>
<keyword evidence="2" id="KW-0812">Transmembrane</keyword>
<proteinExistence type="predicted"/>
<keyword evidence="2" id="KW-0472">Membrane</keyword>
<feature type="transmembrane region" description="Helical" evidence="2">
    <location>
        <begin position="51"/>
        <end position="83"/>
    </location>
</feature>
<dbReference type="Proteomes" id="UP000194360">
    <property type="component" value="Unassembled WGS sequence"/>
</dbReference>
<gene>
    <name evidence="3" type="ORF">BG845_03746</name>
</gene>